<evidence type="ECO:0000313" key="2">
    <source>
        <dbReference type="Proteomes" id="UP000248483"/>
    </source>
</evidence>
<dbReference type="SUPFAM" id="SSF48371">
    <property type="entry name" value="ARM repeat"/>
    <property type="match status" value="1"/>
</dbReference>
<protein>
    <submittedName>
        <fullName evidence="3">Protein unc-79 homolog isoform X11</fullName>
    </submittedName>
</protein>
<dbReference type="PANTHER" id="PTHR21696">
    <property type="entry name" value="PROTEIN UNC-79 HOMOLOG"/>
    <property type="match status" value="1"/>
</dbReference>
<organism evidence="2 3">
    <name type="scientific">Delphinapterus leucas</name>
    <name type="common">Beluga whale</name>
    <dbReference type="NCBI Taxonomy" id="9749"/>
    <lineage>
        <taxon>Eukaryota</taxon>
        <taxon>Metazoa</taxon>
        <taxon>Chordata</taxon>
        <taxon>Craniata</taxon>
        <taxon>Vertebrata</taxon>
        <taxon>Euteleostomi</taxon>
        <taxon>Mammalia</taxon>
        <taxon>Eutheria</taxon>
        <taxon>Laurasiatheria</taxon>
        <taxon>Artiodactyla</taxon>
        <taxon>Whippomorpha</taxon>
        <taxon>Cetacea</taxon>
        <taxon>Odontoceti</taxon>
        <taxon>Monodontidae</taxon>
        <taxon>Delphinapterus</taxon>
    </lineage>
</organism>
<feature type="region of interest" description="Disordered" evidence="1">
    <location>
        <begin position="879"/>
        <end position="904"/>
    </location>
</feature>
<dbReference type="PANTHER" id="PTHR21696:SF2">
    <property type="entry name" value="PROTEIN UNC-79 HOMOLOG"/>
    <property type="match status" value="1"/>
</dbReference>
<feature type="region of interest" description="Disordered" evidence="1">
    <location>
        <begin position="1582"/>
        <end position="1799"/>
    </location>
</feature>
<accession>A0A2Y9NCQ9</accession>
<dbReference type="GeneID" id="111176134"/>
<evidence type="ECO:0000313" key="3">
    <source>
        <dbReference type="RefSeq" id="XP_022431930.1"/>
    </source>
</evidence>
<feature type="compositionally biased region" description="Acidic residues" evidence="1">
    <location>
        <begin position="1619"/>
        <end position="1629"/>
    </location>
</feature>
<gene>
    <name evidence="3" type="primary">UNC79</name>
</gene>
<sequence>MAPWDLQRGMTRTGPFTAARSKVRSGMWTMLVTPVASKIRYLQEYHNRVLHNIYPVPSGTDIANTLKYFSQTLLSVLRDAPSERGLQSRDAHLSDYPSLDYQGLYVTLVTLLDLVPLLQHGQHDLGQSIFYTTTCLLPFLNDDILSTLPYTMISTLATFPPFLHKDIIEYLSTSFLPMAILGSSRREGVPAHVNLSASSMLMIAMQYTSNPVYHCQLLECLMKYKQEVWKDLLYVIAYGPSQVKPPAVQMLFHYWPNLKPPGAISEYRGLQYTAWNPIHCQHTECHNAINKPAVKMCIDPSLSVALGDKPPPLYLCEECSQRIAGDHSEWLIDVLLPQAEISAICQKKNCSSHVRRAVVTCFSAGCCGRHGNRPVRYCKRCHSNHHSNELGAASETHLYQTSPPPINTRECGAEELVCAVEAVISLLKEAEFHAEQREHELNRRRQLGLSSSHHSLDHADFDNKDDDKHDQRLLSQFGIWFLVSLCTPSENTPTESLARLVAMVFQWFHSTAYMMDDEVGSLVEKLKPQFVTKWLKTVCDVRFDVMVMCLLPKPMEFARVGGYWDKSCSTVTQLKEGLNRILCLIPYNVISQSVWECIMPEWLEAIRTEVPYNQLKEFREVLSKMFDIELCPLPFSMEEMFGFISCRFTGYPSSVQEQALLWLHVLSELDIMVPLQLLISMFSDGVNSVKELANQRKSRVSELAGNLAARRVSVASDPGRRVQHNMLSPFHSPFQSPFRSPMRSPFRSPFKNFGHQGGRTIDFDCEDDEMNLNCFILMFDLLLKQMELQDDGITMGLEHSLSKDIISIINNVFQAPWGGSHTCQKEEKAIECNLCQSSILCYQLACELLERLAPKEESRLVEPTDSLEDSLLSSRPEFIIGPEGEDEENPATKHEENPGNRTEPMEHAAIKNDTERKFCYQQLPVTLRLIYTIFQEMAKFEEPDILFNMLNCLKILCLHGECLYSARKDHPQFLAYIQDHMLIASLWRVVKSEFSQLSSLAVPLLLHALSLPHGADIFWTIINGNFNSKDWKMRFEAVEKVAVICRFLDIHSVTKNHLLKYSLAHAFCCFLTAVEDVNPAVATRAGLLLDTIKRPALQGLCLCLDFQFDTVVKDRPTILSKLLLLHFLKQDIPALSWEFFVNRFETLSLEAQLHLDCNKEFPFPTTITAVRTNVANLSDAALWKIKRARFARNRQKSVRSLRDSVKGPAESKRALSLPETLTSKIRRQSPEDDNTIKDLLPEDAGIDHQTVHQLITVLMKFMAKDESSAESDISSAKAFNTVKRHLYVLLGYDQQEGCFMIAPQKMRLSTCFNAFIAGIAQVMDYNINLGKHLLPLVVQVLKYCSCPQLRHYFQQPPRCSLWSLKPHIRQMWLKALLVILYKYPYRDCDISKVLLHLIHMTVNTLNAQYHSCKPHAAAGPLCGDNSNISRYSEKEKGEIELAEYRETGALQDNILHCVREESIQKKKLRSLKQKSLDIGNADSLLFTLDEHRRKSCIDRCDIDKPPAQAAYFMQRQHDHGRSRQNSATRSDNAEIPENPALEGFQEARRPVIPEVRLNCMETFEVKVDSPIKPAPKEDLDLIDLSSDSASGPEKHSPLSTSDSDSLVFEPLPPLRIVESDEEETMDQGDDGTSGKDAASSPSIRNRPSALSLSTTPLVQVSVEDCSKDFSSKDSGNNQSAGDRDSPLIALEDPTDSEELSKPEELQGCSCGSPLTLKQKRDLLQKTLALPEMSLDDNPEPSTEEGKPGGLMPSSGAKTVLLKVPEDSENPMEIEKPDASAESDAEQNPERKAEEEVAEESEFKIQIVPRQRKQRKIAVSAIQREYLDISFNILDKLGDQKDPDPTTKGLSTLEMPRECSSAPTLEAGVPETSSHSSISTQYRQMKRGSLGALTMSQLMKRQLEHQSSAPHNISNWDTEQIQPGKRQCNVPTCLNPDLEGQPLRMRGATKSSLLSAPSIVSMFVPAPEEFTDEQPTVMTDKCHDCGAILEEYDEETLGLAIVVLSTFIHLSPDLAAPLLLDIMQSVGRLASSTTFSNQAESMMLPGNAAGVAKQFLRCIFHQLAPNGIFPQLFQSTIKDGTFLRTLATSLMDFNELSSVAVLSQLLEGLNNKKNLPAGGAMIRCLENMATFMEALPMDSPSSLWAIVSNQFQTFFAKLPCVLPLKCSLDSSLRIMICLLKIPSTNATRSLLEPFSKLLSFVIQNAIFTLAYLVEVCGLCYRAFTKERDKFYLSRSVVLELLQALKLKSPLPDTNLLLLVQFICADAGTKLAESTILSEQTIASVPGCGTAAMECVRQYINDVLDFMADMHTLTKLKSHMKTCSQPLHEDTFGGHLKVGLAQIAAMEISRGNHRDNKAVIRYLPWLYHPPSAMQQGPKEFIECVSHIRLLSWLLLGSLTHNAVCPNASFPCLPIPLDAGSHIADHLIVILIGFPEQSKTSVLHMCSLFHAFIFAQLWTVYCEQSAVATNVQSQNEFSFTAILTALEFWSRVTPSILQLMAHNKVMVEMVCLHVISLMEALQECNSTIFVKLIPMWLPMIQSNIKHLSAGLQLRLQAIQNNVNHHSLRTLPGSTQSSASLAALRKWLQCTQFKMAQVEIQSSEAASQFYPL</sequence>
<keyword evidence="2" id="KW-1185">Reference proteome</keyword>
<feature type="compositionally biased region" description="Polar residues" evidence="1">
    <location>
        <begin position="1870"/>
        <end position="1881"/>
    </location>
</feature>
<dbReference type="Pfam" id="PF14776">
    <property type="entry name" value="UNC-79"/>
    <property type="match status" value="1"/>
</dbReference>
<feature type="compositionally biased region" description="Polar residues" evidence="1">
    <location>
        <begin position="1639"/>
        <end position="1658"/>
    </location>
</feature>
<proteinExistence type="predicted"/>
<feature type="compositionally biased region" description="Acidic residues" evidence="1">
    <location>
        <begin position="1733"/>
        <end position="1742"/>
    </location>
</feature>
<dbReference type="InterPro" id="IPR016024">
    <property type="entry name" value="ARM-type_fold"/>
</dbReference>
<dbReference type="CTD" id="57578"/>
<dbReference type="Proteomes" id="UP000248483">
    <property type="component" value="Unplaced"/>
</dbReference>
<evidence type="ECO:0000256" key="1">
    <source>
        <dbReference type="SAM" id="MobiDB-lite"/>
    </source>
</evidence>
<feature type="region of interest" description="Disordered" evidence="1">
    <location>
        <begin position="1856"/>
        <end position="1881"/>
    </location>
</feature>
<reference evidence="3" key="1">
    <citation type="submission" date="2025-08" db="UniProtKB">
        <authorList>
            <consortium name="RefSeq"/>
        </authorList>
    </citation>
    <scope>IDENTIFICATION</scope>
    <source>
        <tissue evidence="3">Blood</tissue>
    </source>
</reference>
<dbReference type="RefSeq" id="XP_022431930.1">
    <property type="nucleotide sequence ID" value="XM_022576222.2"/>
</dbReference>
<feature type="compositionally biased region" description="Basic and acidic residues" evidence="1">
    <location>
        <begin position="890"/>
        <end position="904"/>
    </location>
</feature>
<dbReference type="InterPro" id="IPR024855">
    <property type="entry name" value="UNC79"/>
</dbReference>
<name>A0A2Y9NCQ9_DELLE</name>
<feature type="region of interest" description="Disordered" evidence="1">
    <location>
        <begin position="1515"/>
        <end position="1546"/>
    </location>
</feature>